<dbReference type="Pfam" id="PF05699">
    <property type="entry name" value="Dimer_Tnp_hAT"/>
    <property type="match status" value="1"/>
</dbReference>
<name>A0A0B0N0I0_GOSAR</name>
<dbReference type="Proteomes" id="UP000032142">
    <property type="component" value="Unassembled WGS sequence"/>
</dbReference>
<feature type="domain" description="HAT C-terminal dimerisation" evidence="1">
    <location>
        <begin position="4"/>
        <end position="49"/>
    </location>
</feature>
<protein>
    <submittedName>
        <fullName evidence="2">Putative AC9 transposase</fullName>
    </submittedName>
</protein>
<dbReference type="InterPro" id="IPR012337">
    <property type="entry name" value="RNaseH-like_sf"/>
</dbReference>
<gene>
    <name evidence="2" type="ORF">F383_29795</name>
</gene>
<dbReference type="InterPro" id="IPR008906">
    <property type="entry name" value="HATC_C_dom"/>
</dbReference>
<evidence type="ECO:0000259" key="1">
    <source>
        <dbReference type="Pfam" id="PF05699"/>
    </source>
</evidence>
<accession>A0A0B0N0I0</accession>
<dbReference type="EMBL" id="JRRC01416382">
    <property type="protein sequence ID" value="KHG04676.1"/>
    <property type="molecule type" value="Genomic_DNA"/>
</dbReference>
<reference evidence="3" key="1">
    <citation type="submission" date="2014-09" db="EMBL/GenBank/DDBJ databases">
        <authorList>
            <person name="Mudge J."/>
            <person name="Ramaraj T."/>
            <person name="Lindquist I.E."/>
            <person name="Bharti A.K."/>
            <person name="Sundararajan A."/>
            <person name="Cameron C.T."/>
            <person name="Woodward J.E."/>
            <person name="May G.D."/>
            <person name="Brubaker C."/>
            <person name="Broadhvest J."/>
            <person name="Wilkins T.A."/>
        </authorList>
    </citation>
    <scope>NUCLEOTIDE SEQUENCE</scope>
    <source>
        <strain evidence="3">cv. AKA8401</strain>
    </source>
</reference>
<evidence type="ECO:0000313" key="3">
    <source>
        <dbReference type="Proteomes" id="UP000032142"/>
    </source>
</evidence>
<organism evidence="2 3">
    <name type="scientific">Gossypium arboreum</name>
    <name type="common">Tree cotton</name>
    <name type="synonym">Gossypium nanking</name>
    <dbReference type="NCBI Taxonomy" id="29729"/>
    <lineage>
        <taxon>Eukaryota</taxon>
        <taxon>Viridiplantae</taxon>
        <taxon>Streptophyta</taxon>
        <taxon>Embryophyta</taxon>
        <taxon>Tracheophyta</taxon>
        <taxon>Spermatophyta</taxon>
        <taxon>Magnoliopsida</taxon>
        <taxon>eudicotyledons</taxon>
        <taxon>Gunneridae</taxon>
        <taxon>Pentapetalae</taxon>
        <taxon>rosids</taxon>
        <taxon>malvids</taxon>
        <taxon>Malvales</taxon>
        <taxon>Malvaceae</taxon>
        <taxon>Malvoideae</taxon>
        <taxon>Gossypium</taxon>
    </lineage>
</organism>
<keyword evidence="3" id="KW-1185">Reference proteome</keyword>
<sequence>MERDLYLREPLLSIAADILSWWRVNSQKFPTLTKMARDQLAMPVSISAPRLDISVMTTNPANLNPEGMEALDKRKWKIIINMIPTKIIQHYVAVEPHA</sequence>
<dbReference type="SUPFAM" id="SSF53098">
    <property type="entry name" value="Ribonuclease H-like"/>
    <property type="match status" value="1"/>
</dbReference>
<comment type="caution">
    <text evidence="2">The sequence shown here is derived from an EMBL/GenBank/DDBJ whole genome shotgun (WGS) entry which is preliminary data.</text>
</comment>
<dbReference type="PANTHER" id="PTHR23272">
    <property type="entry name" value="BED FINGER-RELATED"/>
    <property type="match status" value="1"/>
</dbReference>
<proteinExistence type="predicted"/>
<dbReference type="PANTHER" id="PTHR23272:SF184">
    <property type="entry name" value="OS03G0311250 PROTEIN"/>
    <property type="match status" value="1"/>
</dbReference>
<dbReference type="GO" id="GO:0046983">
    <property type="term" value="F:protein dimerization activity"/>
    <property type="evidence" value="ECO:0007669"/>
    <property type="project" value="InterPro"/>
</dbReference>
<dbReference type="AlphaFoldDB" id="A0A0B0N0I0"/>
<evidence type="ECO:0000313" key="2">
    <source>
        <dbReference type="EMBL" id="KHG04676.1"/>
    </source>
</evidence>